<sequence length="258" mass="27992">MVTIKTEEEIIKLKKGGSILASVLRELENFIQKNYQKDDFVTKDIDKKCEEILKQKGVVSSFKNYSYHGSTPYPTQLCVSVNEEVVHGIPGNKKLNSGDIVSLDLGIVYEKLYTDAAISFVVGLPKKEKDQRLVEVAKRALEKGITQAIAGNTIGDIGSAIENQIKSEGFGVIKDYCGHGVGYGVHEEPSIPNYGSKGGGIVLQEGMVLAIEPMLSMGSPSVFVDSDGWTVKTSDNSPASHWEHTVAVTSKGPMILTE</sequence>
<name>A0A7C4M148_UNCC3</name>
<dbReference type="Gene3D" id="3.90.230.10">
    <property type="entry name" value="Creatinase/methionine aminopeptidase superfamily"/>
    <property type="match status" value="1"/>
</dbReference>
<evidence type="ECO:0000256" key="5">
    <source>
        <dbReference type="ARBA" id="ARBA00022801"/>
    </source>
</evidence>
<comment type="catalytic activity">
    <reaction evidence="6 7">
        <text>Release of N-terminal amino acids, preferentially methionine, from peptides and arylamides.</text>
        <dbReference type="EC" id="3.4.11.18"/>
    </reaction>
</comment>
<dbReference type="Pfam" id="PF00557">
    <property type="entry name" value="Peptidase_M24"/>
    <property type="match status" value="1"/>
</dbReference>
<dbReference type="InterPro" id="IPR001714">
    <property type="entry name" value="Pept_M24_MAP"/>
</dbReference>
<evidence type="ECO:0000256" key="3">
    <source>
        <dbReference type="ARBA" id="ARBA00022670"/>
    </source>
</evidence>
<keyword evidence="3 6" id="KW-0645">Protease</keyword>
<evidence type="ECO:0000256" key="7">
    <source>
        <dbReference type="RuleBase" id="RU003653"/>
    </source>
</evidence>
<dbReference type="PANTHER" id="PTHR43330:SF27">
    <property type="entry name" value="METHIONINE AMINOPEPTIDASE"/>
    <property type="match status" value="1"/>
</dbReference>
<dbReference type="NCBIfam" id="TIGR00500">
    <property type="entry name" value="met_pdase_I"/>
    <property type="match status" value="1"/>
</dbReference>
<dbReference type="SUPFAM" id="SSF55920">
    <property type="entry name" value="Creatinase/aminopeptidase"/>
    <property type="match status" value="1"/>
</dbReference>
<feature type="binding site" evidence="6">
    <location>
        <position position="186"/>
    </location>
    <ligand>
        <name>substrate</name>
    </ligand>
</feature>
<feature type="binding site" evidence="6">
    <location>
        <position position="104"/>
    </location>
    <ligand>
        <name>a divalent metal cation</name>
        <dbReference type="ChEBI" id="CHEBI:60240"/>
        <label>1</label>
    </ligand>
</feature>
<dbReference type="InterPro" id="IPR036005">
    <property type="entry name" value="Creatinase/aminopeptidase-like"/>
</dbReference>
<feature type="binding site" evidence="6">
    <location>
        <position position="243"/>
    </location>
    <ligand>
        <name>a divalent metal cation</name>
        <dbReference type="ChEBI" id="CHEBI:60240"/>
        <label>1</label>
    </ligand>
</feature>
<dbReference type="GO" id="GO:0004239">
    <property type="term" value="F:initiator methionyl aminopeptidase activity"/>
    <property type="evidence" value="ECO:0007669"/>
    <property type="project" value="UniProtKB-UniRule"/>
</dbReference>
<dbReference type="EMBL" id="DSYQ01000024">
    <property type="protein sequence ID" value="HGT71390.1"/>
    <property type="molecule type" value="Genomic_DNA"/>
</dbReference>
<comment type="caution">
    <text evidence="9">The sequence shown here is derived from an EMBL/GenBank/DDBJ whole genome shotgun (WGS) entry which is preliminary data.</text>
</comment>
<feature type="binding site" evidence="6">
    <location>
        <position position="212"/>
    </location>
    <ligand>
        <name>a divalent metal cation</name>
        <dbReference type="ChEBI" id="CHEBI:60240"/>
        <label>2</label>
        <note>catalytic</note>
    </ligand>
</feature>
<dbReference type="InterPro" id="IPR000994">
    <property type="entry name" value="Pept_M24"/>
</dbReference>
<comment type="subunit">
    <text evidence="6">Monomer.</text>
</comment>
<organism evidence="9">
    <name type="scientific">candidate division CPR3 bacterium</name>
    <dbReference type="NCBI Taxonomy" id="2268181"/>
    <lineage>
        <taxon>Bacteria</taxon>
        <taxon>Bacteria division CPR3</taxon>
    </lineage>
</organism>
<feature type="binding site" evidence="6">
    <location>
        <position position="115"/>
    </location>
    <ligand>
        <name>a divalent metal cation</name>
        <dbReference type="ChEBI" id="CHEBI:60240"/>
        <label>2</label>
        <note>catalytic</note>
    </ligand>
</feature>
<dbReference type="InterPro" id="IPR002467">
    <property type="entry name" value="Pept_M24A_MAP1"/>
</dbReference>
<proteinExistence type="inferred from homology"/>
<feature type="binding site" evidence="6">
    <location>
        <position position="179"/>
    </location>
    <ligand>
        <name>a divalent metal cation</name>
        <dbReference type="ChEBI" id="CHEBI:60240"/>
        <label>2</label>
        <note>catalytic</note>
    </ligand>
</feature>
<evidence type="ECO:0000259" key="8">
    <source>
        <dbReference type="Pfam" id="PF00557"/>
    </source>
</evidence>
<evidence type="ECO:0000313" key="9">
    <source>
        <dbReference type="EMBL" id="HGT71390.1"/>
    </source>
</evidence>
<dbReference type="GO" id="GO:0046872">
    <property type="term" value="F:metal ion binding"/>
    <property type="evidence" value="ECO:0007669"/>
    <property type="project" value="UniProtKB-UniRule"/>
</dbReference>
<dbReference type="HAMAP" id="MF_01974">
    <property type="entry name" value="MetAP_1"/>
    <property type="match status" value="1"/>
</dbReference>
<dbReference type="PANTHER" id="PTHR43330">
    <property type="entry name" value="METHIONINE AMINOPEPTIDASE"/>
    <property type="match status" value="1"/>
</dbReference>
<feature type="binding site" evidence="6">
    <location>
        <position position="243"/>
    </location>
    <ligand>
        <name>a divalent metal cation</name>
        <dbReference type="ChEBI" id="CHEBI:60240"/>
        <label>2</label>
        <note>catalytic</note>
    </ligand>
</feature>
<comment type="similarity">
    <text evidence="6">Belongs to the peptidase M24A family. Methionine aminopeptidase type 1 subfamily.</text>
</comment>
<feature type="domain" description="Peptidase M24" evidence="8">
    <location>
        <begin position="12"/>
        <end position="249"/>
    </location>
</feature>
<dbReference type="PROSITE" id="PS00680">
    <property type="entry name" value="MAP_1"/>
    <property type="match status" value="1"/>
</dbReference>
<reference evidence="9" key="1">
    <citation type="journal article" date="2020" name="mSystems">
        <title>Genome- and Community-Level Interaction Insights into Carbon Utilization and Element Cycling Functions of Hydrothermarchaeota in Hydrothermal Sediment.</title>
        <authorList>
            <person name="Zhou Z."/>
            <person name="Liu Y."/>
            <person name="Xu W."/>
            <person name="Pan J."/>
            <person name="Luo Z.H."/>
            <person name="Li M."/>
        </authorList>
    </citation>
    <scope>NUCLEOTIDE SEQUENCE [LARGE SCALE GENOMIC DNA]</scope>
    <source>
        <strain evidence="9">SpSt-579</strain>
    </source>
</reference>
<gene>
    <name evidence="6 9" type="primary">map</name>
    <name evidence="9" type="ORF">ENT43_03970</name>
</gene>
<evidence type="ECO:0000256" key="1">
    <source>
        <dbReference type="ARBA" id="ARBA00002521"/>
    </source>
</evidence>
<evidence type="ECO:0000256" key="6">
    <source>
        <dbReference type="HAMAP-Rule" id="MF_01974"/>
    </source>
</evidence>
<dbReference type="CDD" id="cd01086">
    <property type="entry name" value="MetAP1"/>
    <property type="match status" value="1"/>
</dbReference>
<accession>A0A7C4M148</accession>
<comment type="function">
    <text evidence="1 6">Removes the N-terminal methionine from nascent proteins. The N-terminal methionine is often cleaved when the second residue in the primary sequence is small and uncharged (Met-Ala-, Cys, Gly, Pro, Ser, Thr, or Val). Requires deformylation of the N(alpha)-formylated initiator methionine before it can be hydrolyzed.</text>
</comment>
<dbReference type="GO" id="GO:0070006">
    <property type="term" value="F:metalloaminopeptidase activity"/>
    <property type="evidence" value="ECO:0007669"/>
    <property type="project" value="UniProtKB-UniRule"/>
</dbReference>
<evidence type="ECO:0000256" key="4">
    <source>
        <dbReference type="ARBA" id="ARBA00022723"/>
    </source>
</evidence>
<dbReference type="GO" id="GO:0005829">
    <property type="term" value="C:cytosol"/>
    <property type="evidence" value="ECO:0007669"/>
    <property type="project" value="TreeGrafter"/>
</dbReference>
<dbReference type="GO" id="GO:0006508">
    <property type="term" value="P:proteolysis"/>
    <property type="evidence" value="ECO:0007669"/>
    <property type="project" value="UniProtKB-KW"/>
</dbReference>
<keyword evidence="5 6" id="KW-0378">Hydrolase</keyword>
<feature type="binding site" evidence="6">
    <location>
        <position position="87"/>
    </location>
    <ligand>
        <name>substrate</name>
    </ligand>
</feature>
<protein>
    <recommendedName>
        <fullName evidence="6 7">Methionine aminopeptidase</fullName>
        <shortName evidence="6">MAP</shortName>
        <shortName evidence="6">MetAP</shortName>
        <ecNumber evidence="6 7">3.4.11.18</ecNumber>
    </recommendedName>
    <alternativeName>
        <fullName evidence="6">Peptidase M</fullName>
    </alternativeName>
</protein>
<dbReference type="AlphaFoldDB" id="A0A7C4M148"/>
<feature type="binding site" evidence="6">
    <location>
        <position position="115"/>
    </location>
    <ligand>
        <name>a divalent metal cation</name>
        <dbReference type="ChEBI" id="CHEBI:60240"/>
        <label>1</label>
    </ligand>
</feature>
<dbReference type="PRINTS" id="PR00599">
    <property type="entry name" value="MAPEPTIDASE"/>
</dbReference>
<dbReference type="EC" id="3.4.11.18" evidence="6 7"/>
<evidence type="ECO:0000256" key="2">
    <source>
        <dbReference type="ARBA" id="ARBA00022438"/>
    </source>
</evidence>
<keyword evidence="4 6" id="KW-0479">Metal-binding</keyword>
<keyword evidence="2 6" id="KW-0031">Aminopeptidase</keyword>
<comment type="cofactor">
    <cofactor evidence="6">
        <name>Co(2+)</name>
        <dbReference type="ChEBI" id="CHEBI:48828"/>
    </cofactor>
    <cofactor evidence="6">
        <name>Zn(2+)</name>
        <dbReference type="ChEBI" id="CHEBI:29105"/>
    </cofactor>
    <cofactor evidence="6">
        <name>Mn(2+)</name>
        <dbReference type="ChEBI" id="CHEBI:29035"/>
    </cofactor>
    <cofactor evidence="6">
        <name>Fe(2+)</name>
        <dbReference type="ChEBI" id="CHEBI:29033"/>
    </cofactor>
    <text evidence="6">Binds 2 divalent metal cations per subunit. Has a high-affinity and a low affinity metal-binding site. The true nature of the physiological cofactor is under debate. The enzyme is active with cobalt, zinc, manganese or divalent iron ions. Most likely, methionine aminopeptidases function as mononuclear Fe(2+)-metalloproteases under physiological conditions, and the catalytically relevant metal-binding site has been assigned to the histidine-containing high-affinity site.</text>
</comment>